<dbReference type="EMBL" id="JAINUF010000008">
    <property type="protein sequence ID" value="KAJ8352449.1"/>
    <property type="molecule type" value="Genomic_DNA"/>
</dbReference>
<reference evidence="2" key="1">
    <citation type="journal article" date="2023" name="Science">
        <title>Genome structures resolve the early diversification of teleost fishes.</title>
        <authorList>
            <person name="Parey E."/>
            <person name="Louis A."/>
            <person name="Montfort J."/>
            <person name="Bouchez O."/>
            <person name="Roques C."/>
            <person name="Iampietro C."/>
            <person name="Lluch J."/>
            <person name="Castinel A."/>
            <person name="Donnadieu C."/>
            <person name="Desvignes T."/>
            <person name="Floi Bucao C."/>
            <person name="Jouanno E."/>
            <person name="Wen M."/>
            <person name="Mejri S."/>
            <person name="Dirks R."/>
            <person name="Jansen H."/>
            <person name="Henkel C."/>
            <person name="Chen W.J."/>
            <person name="Zahm M."/>
            <person name="Cabau C."/>
            <person name="Klopp C."/>
            <person name="Thompson A.W."/>
            <person name="Robinson-Rechavi M."/>
            <person name="Braasch I."/>
            <person name="Lecointre G."/>
            <person name="Bobe J."/>
            <person name="Postlethwait J.H."/>
            <person name="Berthelot C."/>
            <person name="Roest Crollius H."/>
            <person name="Guiguen Y."/>
        </authorList>
    </citation>
    <scope>NUCLEOTIDE SEQUENCE</scope>
    <source>
        <strain evidence="2">WJC10195</strain>
    </source>
</reference>
<comment type="caution">
    <text evidence="2">The sequence shown here is derived from an EMBL/GenBank/DDBJ whole genome shotgun (WGS) entry which is preliminary data.</text>
</comment>
<feature type="region of interest" description="Disordered" evidence="1">
    <location>
        <begin position="95"/>
        <end position="114"/>
    </location>
</feature>
<accession>A0A9Q1IU25</accession>
<organism evidence="2 3">
    <name type="scientific">Synaphobranchus kaupii</name>
    <name type="common">Kaup's arrowtooth eel</name>
    <dbReference type="NCBI Taxonomy" id="118154"/>
    <lineage>
        <taxon>Eukaryota</taxon>
        <taxon>Metazoa</taxon>
        <taxon>Chordata</taxon>
        <taxon>Craniata</taxon>
        <taxon>Vertebrata</taxon>
        <taxon>Euteleostomi</taxon>
        <taxon>Actinopterygii</taxon>
        <taxon>Neopterygii</taxon>
        <taxon>Teleostei</taxon>
        <taxon>Anguilliformes</taxon>
        <taxon>Synaphobranchidae</taxon>
        <taxon>Synaphobranchus</taxon>
    </lineage>
</organism>
<sequence>MTVVFVASRILDQQRVCPCTYCGRHNDCSHHDDPQQSVLDPHCPGVLRHGHGLVHRRVLRLCRLRTHRVCAVNYLATLHTNREKRKLAALEAAAAGSDEDLTSVESAPHCRVPY</sequence>
<protein>
    <submittedName>
        <fullName evidence="2">Uncharacterized protein</fullName>
    </submittedName>
</protein>
<proteinExistence type="predicted"/>
<gene>
    <name evidence="2" type="ORF">SKAU_G00239250</name>
</gene>
<evidence type="ECO:0000313" key="3">
    <source>
        <dbReference type="Proteomes" id="UP001152622"/>
    </source>
</evidence>
<evidence type="ECO:0000313" key="2">
    <source>
        <dbReference type="EMBL" id="KAJ8352449.1"/>
    </source>
</evidence>
<keyword evidence="3" id="KW-1185">Reference proteome</keyword>
<dbReference type="Proteomes" id="UP001152622">
    <property type="component" value="Chromosome 8"/>
</dbReference>
<name>A0A9Q1IU25_SYNKA</name>
<dbReference type="AlphaFoldDB" id="A0A9Q1IU25"/>
<evidence type="ECO:0000256" key="1">
    <source>
        <dbReference type="SAM" id="MobiDB-lite"/>
    </source>
</evidence>